<dbReference type="EMBL" id="JAMD01000004">
    <property type="protein sequence ID" value="KEJ96205.1"/>
    <property type="molecule type" value="Genomic_DNA"/>
</dbReference>
<dbReference type="SUPFAM" id="SSF117856">
    <property type="entry name" value="AF0104/ALDC/Ptd012-like"/>
    <property type="match status" value="2"/>
</dbReference>
<dbReference type="RefSeq" id="WP_037925359.1">
    <property type="nucleotide sequence ID" value="NZ_CP054599.1"/>
</dbReference>
<dbReference type="Gene3D" id="3.30.1330.80">
    <property type="entry name" value="Hypothetical protein, similar to alpha- acetolactate decarboxylase, domain 2"/>
    <property type="match status" value="2"/>
</dbReference>
<name>A0A073J2Y7_9RHOB</name>
<keyword evidence="3" id="KW-1185">Reference proteome</keyword>
<reference evidence="2 3" key="1">
    <citation type="submission" date="2014-01" db="EMBL/GenBank/DDBJ databases">
        <title>Sulfitobacter sp. H3 (MCCC 1A00686) Genome Sequencing.</title>
        <authorList>
            <person name="Lai Q."/>
            <person name="Hong Z."/>
        </authorList>
    </citation>
    <scope>NUCLEOTIDE SEQUENCE [LARGE SCALE GENOMIC DNA]</scope>
    <source>
        <strain evidence="2 3">H3</strain>
    </source>
</reference>
<feature type="domain" description="PPC" evidence="1">
    <location>
        <begin position="183"/>
        <end position="281"/>
    </location>
</feature>
<dbReference type="AlphaFoldDB" id="A0A073J2Y7"/>
<proteinExistence type="predicted"/>
<dbReference type="OrthoDB" id="8720942at2"/>
<gene>
    <name evidence="2" type="ORF">SUH3_18255</name>
</gene>
<dbReference type="GeneID" id="68870976"/>
<protein>
    <recommendedName>
        <fullName evidence="1">PPC domain-containing protein</fullName>
    </recommendedName>
</protein>
<dbReference type="Proteomes" id="UP000027746">
    <property type="component" value="Unassembled WGS sequence"/>
</dbReference>
<evidence type="ECO:0000313" key="2">
    <source>
        <dbReference type="EMBL" id="KEJ96205.1"/>
    </source>
</evidence>
<organism evidence="2 3">
    <name type="scientific">Pseudosulfitobacter pseudonitzschiae</name>
    <dbReference type="NCBI Taxonomy" id="1402135"/>
    <lineage>
        <taxon>Bacteria</taxon>
        <taxon>Pseudomonadati</taxon>
        <taxon>Pseudomonadota</taxon>
        <taxon>Alphaproteobacteria</taxon>
        <taxon>Rhodobacterales</taxon>
        <taxon>Roseobacteraceae</taxon>
        <taxon>Pseudosulfitobacter</taxon>
    </lineage>
</organism>
<comment type="caution">
    <text evidence="2">The sequence shown here is derived from an EMBL/GenBank/DDBJ whole genome shotgun (WGS) entry which is preliminary data.</text>
</comment>
<accession>A0A073J2Y7</accession>
<dbReference type="Pfam" id="PF03479">
    <property type="entry name" value="PCC"/>
    <property type="match status" value="1"/>
</dbReference>
<evidence type="ECO:0000313" key="3">
    <source>
        <dbReference type="Proteomes" id="UP000027746"/>
    </source>
</evidence>
<sequence>MSEQGPVNPPMVHPGAVAAERVAEVPVRAQDLVIKLRAGQQVQQAICAAVADAGCDAAWVDVAGLVCAPFAYVMPAASPDGARVAWYSDTYRPDGPVRVSVGGISVGRLGQGDFTHCHGLWSFSGGAALGHMLAPDCTVAEPVTLRGVGLCGGRFDRLPDGETGFDLFRACPVGDPVRDADAVMMTIRPNMDIVETIEAVAQRHGIRNGAIMGLGSVNGARFSDAPDMPSAITEFIITRGQLTDGAAQIALSAVDMAGDVFSGTVQRGGVPVSITAEIVVRAI</sequence>
<dbReference type="InterPro" id="IPR005175">
    <property type="entry name" value="PPC_dom"/>
</dbReference>
<evidence type="ECO:0000259" key="1">
    <source>
        <dbReference type="Pfam" id="PF03479"/>
    </source>
</evidence>